<evidence type="ECO:0000256" key="1">
    <source>
        <dbReference type="SAM" id="MobiDB-lite"/>
    </source>
</evidence>
<feature type="region of interest" description="Disordered" evidence="1">
    <location>
        <begin position="67"/>
        <end position="204"/>
    </location>
</feature>
<evidence type="ECO:0000313" key="4">
    <source>
        <dbReference type="EMBL" id="TFK37322.1"/>
    </source>
</evidence>
<keyword evidence="5" id="KW-1185">Reference proteome</keyword>
<feature type="chain" id="PRO_5023027786" evidence="3">
    <location>
        <begin position="21"/>
        <end position="204"/>
    </location>
</feature>
<dbReference type="AlphaFoldDB" id="A0A5C3LWW8"/>
<feature type="compositionally biased region" description="Low complexity" evidence="1">
    <location>
        <begin position="133"/>
        <end position="145"/>
    </location>
</feature>
<keyword evidence="2" id="KW-1133">Transmembrane helix</keyword>
<dbReference type="STRING" id="68775.A0A5C3LWW8"/>
<feature type="signal peptide" evidence="3">
    <location>
        <begin position="1"/>
        <end position="20"/>
    </location>
</feature>
<feature type="compositionally biased region" description="Polar residues" evidence="1">
    <location>
        <begin position="117"/>
        <end position="129"/>
    </location>
</feature>
<keyword evidence="2" id="KW-0472">Membrane</keyword>
<accession>A0A5C3LWW8</accession>
<dbReference type="EMBL" id="ML213608">
    <property type="protein sequence ID" value="TFK37322.1"/>
    <property type="molecule type" value="Genomic_DNA"/>
</dbReference>
<evidence type="ECO:0000256" key="2">
    <source>
        <dbReference type="SAM" id="Phobius"/>
    </source>
</evidence>
<gene>
    <name evidence="4" type="ORF">BDQ12DRAFT_685173</name>
</gene>
<keyword evidence="3" id="KW-0732">Signal</keyword>
<proteinExistence type="predicted"/>
<evidence type="ECO:0000313" key="5">
    <source>
        <dbReference type="Proteomes" id="UP000308652"/>
    </source>
</evidence>
<sequence>MTMLRPTIIIFISLISSSYAQIIGQRPRGRSNIGRIIAGCVVGALVLFALLILCCIMSSRRRRLRSAHASGVPPPTGKPLFGGPWGTGGFFGQQNPHQNTGPQSPYMPPSSQSNYNTGAYGNQYAQQAPAQMASPYNPEYPSNNAPAPPPAYGKDGQGYMPPSGPPPGQGSYSNQNTYTPPPGAPPAAHTTGQDNNNFAGGFRS</sequence>
<keyword evidence="2" id="KW-0812">Transmembrane</keyword>
<reference evidence="4 5" key="1">
    <citation type="journal article" date="2019" name="Nat. Ecol. Evol.">
        <title>Megaphylogeny resolves global patterns of mushroom evolution.</title>
        <authorList>
            <person name="Varga T."/>
            <person name="Krizsan K."/>
            <person name="Foldi C."/>
            <person name="Dima B."/>
            <person name="Sanchez-Garcia M."/>
            <person name="Sanchez-Ramirez S."/>
            <person name="Szollosi G.J."/>
            <person name="Szarkandi J.G."/>
            <person name="Papp V."/>
            <person name="Albert L."/>
            <person name="Andreopoulos W."/>
            <person name="Angelini C."/>
            <person name="Antonin V."/>
            <person name="Barry K.W."/>
            <person name="Bougher N.L."/>
            <person name="Buchanan P."/>
            <person name="Buyck B."/>
            <person name="Bense V."/>
            <person name="Catcheside P."/>
            <person name="Chovatia M."/>
            <person name="Cooper J."/>
            <person name="Damon W."/>
            <person name="Desjardin D."/>
            <person name="Finy P."/>
            <person name="Geml J."/>
            <person name="Haridas S."/>
            <person name="Hughes K."/>
            <person name="Justo A."/>
            <person name="Karasinski D."/>
            <person name="Kautmanova I."/>
            <person name="Kiss B."/>
            <person name="Kocsube S."/>
            <person name="Kotiranta H."/>
            <person name="LaButti K.M."/>
            <person name="Lechner B.E."/>
            <person name="Liimatainen K."/>
            <person name="Lipzen A."/>
            <person name="Lukacs Z."/>
            <person name="Mihaltcheva S."/>
            <person name="Morgado L.N."/>
            <person name="Niskanen T."/>
            <person name="Noordeloos M.E."/>
            <person name="Ohm R.A."/>
            <person name="Ortiz-Santana B."/>
            <person name="Ovrebo C."/>
            <person name="Racz N."/>
            <person name="Riley R."/>
            <person name="Savchenko A."/>
            <person name="Shiryaev A."/>
            <person name="Soop K."/>
            <person name="Spirin V."/>
            <person name="Szebenyi C."/>
            <person name="Tomsovsky M."/>
            <person name="Tulloss R.E."/>
            <person name="Uehling J."/>
            <person name="Grigoriev I.V."/>
            <person name="Vagvolgyi C."/>
            <person name="Papp T."/>
            <person name="Martin F.M."/>
            <person name="Miettinen O."/>
            <person name="Hibbett D.S."/>
            <person name="Nagy L.G."/>
        </authorList>
    </citation>
    <scope>NUCLEOTIDE SEQUENCE [LARGE SCALE GENOMIC DNA]</scope>
    <source>
        <strain evidence="4 5">CBS 166.37</strain>
    </source>
</reference>
<protein>
    <submittedName>
        <fullName evidence="4">Uncharacterized protein</fullName>
    </submittedName>
</protein>
<feature type="transmembrane region" description="Helical" evidence="2">
    <location>
        <begin position="36"/>
        <end position="56"/>
    </location>
</feature>
<name>A0A5C3LWW8_9AGAR</name>
<organism evidence="4 5">
    <name type="scientific">Crucibulum laeve</name>
    <dbReference type="NCBI Taxonomy" id="68775"/>
    <lineage>
        <taxon>Eukaryota</taxon>
        <taxon>Fungi</taxon>
        <taxon>Dikarya</taxon>
        <taxon>Basidiomycota</taxon>
        <taxon>Agaricomycotina</taxon>
        <taxon>Agaricomycetes</taxon>
        <taxon>Agaricomycetidae</taxon>
        <taxon>Agaricales</taxon>
        <taxon>Agaricineae</taxon>
        <taxon>Nidulariaceae</taxon>
        <taxon>Crucibulum</taxon>
    </lineage>
</organism>
<evidence type="ECO:0000256" key="3">
    <source>
        <dbReference type="SAM" id="SignalP"/>
    </source>
</evidence>
<dbReference type="Proteomes" id="UP000308652">
    <property type="component" value="Unassembled WGS sequence"/>
</dbReference>